<evidence type="ECO:0000256" key="1">
    <source>
        <dbReference type="SAM" id="MobiDB-lite"/>
    </source>
</evidence>
<sequence length="121" mass="13795">PRWRPSAPYATVEYPSPNRKKTATTEQALLTNQKPEPHVRRLPSESTTPATPLIIYCSSTMSFSGWLLIFLACHWNAEGHRIGCGQVVQHVCAPIRRHTTLPLLKREKDRYNRPGFIDQSD</sequence>
<name>A0A5K3F165_MESCO</name>
<dbReference type="AlphaFoldDB" id="A0A5K3F165"/>
<organism evidence="2">
    <name type="scientific">Mesocestoides corti</name>
    <name type="common">Flatworm</name>
    <dbReference type="NCBI Taxonomy" id="53468"/>
    <lineage>
        <taxon>Eukaryota</taxon>
        <taxon>Metazoa</taxon>
        <taxon>Spiralia</taxon>
        <taxon>Lophotrochozoa</taxon>
        <taxon>Platyhelminthes</taxon>
        <taxon>Cestoda</taxon>
        <taxon>Eucestoda</taxon>
        <taxon>Cyclophyllidea</taxon>
        <taxon>Mesocestoididae</taxon>
        <taxon>Mesocestoides</taxon>
    </lineage>
</organism>
<evidence type="ECO:0000313" key="2">
    <source>
        <dbReference type="WBParaSite" id="MCU_004125-RA"/>
    </source>
</evidence>
<dbReference type="WBParaSite" id="MCU_004125-RA">
    <property type="protein sequence ID" value="MCU_004125-RA"/>
    <property type="gene ID" value="MCU_004125"/>
</dbReference>
<reference evidence="2" key="1">
    <citation type="submission" date="2019-11" db="UniProtKB">
        <authorList>
            <consortium name="WormBaseParasite"/>
        </authorList>
    </citation>
    <scope>IDENTIFICATION</scope>
</reference>
<feature type="region of interest" description="Disordered" evidence="1">
    <location>
        <begin position="1"/>
        <end position="46"/>
    </location>
</feature>
<protein>
    <submittedName>
        <fullName evidence="2">Secreted protein</fullName>
    </submittedName>
</protein>
<proteinExistence type="predicted"/>
<feature type="compositionally biased region" description="Polar residues" evidence="1">
    <location>
        <begin position="24"/>
        <end position="34"/>
    </location>
</feature>
<accession>A0A5K3F165</accession>